<reference evidence="1" key="1">
    <citation type="submission" date="2018-05" db="EMBL/GenBank/DDBJ databases">
        <title>Draft genome of Mucuna pruriens seed.</title>
        <authorList>
            <person name="Nnadi N.E."/>
            <person name="Vos R."/>
            <person name="Hasami M.H."/>
            <person name="Devisetty U.K."/>
            <person name="Aguiy J.C."/>
        </authorList>
    </citation>
    <scope>NUCLEOTIDE SEQUENCE [LARGE SCALE GENOMIC DNA]</scope>
    <source>
        <strain evidence="1">JCA_2017</strain>
    </source>
</reference>
<accession>A0A371HWY7</accession>
<dbReference type="AlphaFoldDB" id="A0A371HWY7"/>
<name>A0A371HWY7_MUCPR</name>
<evidence type="ECO:0000313" key="1">
    <source>
        <dbReference type="EMBL" id="RDY07311.1"/>
    </source>
</evidence>
<comment type="caution">
    <text evidence="1">The sequence shown here is derived from an EMBL/GenBank/DDBJ whole genome shotgun (WGS) entry which is preliminary data.</text>
</comment>
<keyword evidence="2" id="KW-1185">Reference proteome</keyword>
<feature type="non-terminal residue" evidence="1">
    <location>
        <position position="1"/>
    </location>
</feature>
<protein>
    <recommendedName>
        <fullName evidence="3">RNase H type-1 domain-containing protein</fullName>
    </recommendedName>
</protein>
<proteinExistence type="predicted"/>
<dbReference type="PANTHER" id="PTHR34023">
    <property type="entry name" value="RNASE H DOMAIN-CONTAINING PROTEIN"/>
    <property type="match status" value="1"/>
</dbReference>
<dbReference type="PANTHER" id="PTHR34023:SF5">
    <property type="entry name" value="RNASE H TYPE-1 DOMAIN-CONTAINING PROTEIN"/>
    <property type="match status" value="1"/>
</dbReference>
<sequence length="77" mass="8903">MALDMVTQNVHFSHPYAPIVNHIGKLMMQAWNLGFNRTLREGNEFVDWLTKNGSSFGQTLSSSKYFRSSYNVFIQNE</sequence>
<organism evidence="1 2">
    <name type="scientific">Mucuna pruriens</name>
    <name type="common">Velvet bean</name>
    <name type="synonym">Dolichos pruriens</name>
    <dbReference type="NCBI Taxonomy" id="157652"/>
    <lineage>
        <taxon>Eukaryota</taxon>
        <taxon>Viridiplantae</taxon>
        <taxon>Streptophyta</taxon>
        <taxon>Embryophyta</taxon>
        <taxon>Tracheophyta</taxon>
        <taxon>Spermatophyta</taxon>
        <taxon>Magnoliopsida</taxon>
        <taxon>eudicotyledons</taxon>
        <taxon>Gunneridae</taxon>
        <taxon>Pentapetalae</taxon>
        <taxon>rosids</taxon>
        <taxon>fabids</taxon>
        <taxon>Fabales</taxon>
        <taxon>Fabaceae</taxon>
        <taxon>Papilionoideae</taxon>
        <taxon>50 kb inversion clade</taxon>
        <taxon>NPAAA clade</taxon>
        <taxon>indigoferoid/millettioid clade</taxon>
        <taxon>Phaseoleae</taxon>
        <taxon>Mucuna</taxon>
    </lineage>
</organism>
<gene>
    <name evidence="1" type="ORF">CR513_08592</name>
</gene>
<evidence type="ECO:0000313" key="2">
    <source>
        <dbReference type="Proteomes" id="UP000257109"/>
    </source>
</evidence>
<evidence type="ECO:0008006" key="3">
    <source>
        <dbReference type="Google" id="ProtNLM"/>
    </source>
</evidence>
<dbReference type="EMBL" id="QJKJ01001497">
    <property type="protein sequence ID" value="RDY07311.1"/>
    <property type="molecule type" value="Genomic_DNA"/>
</dbReference>
<dbReference type="Proteomes" id="UP000257109">
    <property type="component" value="Unassembled WGS sequence"/>
</dbReference>